<evidence type="ECO:0000259" key="11">
    <source>
        <dbReference type="PROSITE" id="PS51161"/>
    </source>
</evidence>
<evidence type="ECO:0000313" key="12">
    <source>
        <dbReference type="EMBL" id="OGZ64026.1"/>
    </source>
</evidence>
<protein>
    <recommendedName>
        <fullName evidence="2 10">Ribonucleoside-diphosphate reductase</fullName>
        <ecNumber evidence="2 10">1.17.4.1</ecNumber>
    </recommendedName>
</protein>
<comment type="similarity">
    <text evidence="1 10">Belongs to the ribonucleoside diphosphate reductase large chain family.</text>
</comment>
<dbReference type="InterPro" id="IPR005144">
    <property type="entry name" value="ATP-cone_dom"/>
</dbReference>
<sequence length="906" mass="102334">MELTITKRDGTKELFNADRINRSIERAAFGMIDPIAKVTQVATDTKVTLYDGITTEELDLATINAAVQNIKENPDYDKIATRLLLKTVYKHVLGDYGEDQSQLKKLHRENFSAYVKKGVQDGILDSRMEKNFDLEKLASALDIERDELFIYAGLSSLLDRYSVKNKYQKAFETPQYLFMRVAMGNSYHEKDPTEWAIKFYEKMSGHEYIAGGSTNINAGVPNPALSNCFLLEIHDDMTHISKSVADVMLLSKASGGLGASITKLRATGSPLSSNNTTSSGPTPFAKIIDTAIRAIQRGGKKKGALCFYMENWHIDFPEFIEWKHNAGDDYLRMRTADTAVFISDEFMKRVEQRADWYMFDPKETPDLNELYGKAFSARYQEYVQMAEAGKLRMFKKVPATEQYRAILVALQTTSHPWLTFKDPINLRALNNNTGTIHMSNLCTEICLPQDKDNIAVCNLASLNLAAHLKKKQVDWQKLEESVRLAIRQLDNLIDINVLPVPEARKSDSENRAIGLGVMGFSDAIEQLGMPYDSPHTYDFTDKIFEFISYMAIDESANLAAERGSYKNFTGSEWSKGKVPIDTIEKLEQERGMALDVDKKSKQNWLDWETLRGKVKNGMRNATLMAVAPNANIGLVAGTTPGIDPRFAQVFSRNKISGKYLDINHNLVTELKNMNLWDMVKDKIIELQGDISSIEQIPPHIREIYKTSFSVSPYAFIEVAARAQKWVDQALSRNMYLEDRDMDKTMDIYYTAWRKGVKSTYYLHMKPRHTAEQSTVAVNKSAKLGKTGFAAVFKKTEAIVEAPQELATAAVEEPPIEEKNDQPESFDMPQDKVNDIKPTVTIPVDQTSKQIFSNVQTQIPLNGDQQPAASDKQKTEGHFHIKVINGKEYKVHMPSDPQEKFLCDGCQ</sequence>
<keyword evidence="6 10" id="KW-0560">Oxidoreductase</keyword>
<keyword evidence="4 9" id="KW-0547">Nucleotide-binding</keyword>
<dbReference type="EC" id="1.17.4.1" evidence="2 10"/>
<evidence type="ECO:0000256" key="7">
    <source>
        <dbReference type="ARBA" id="ARBA00023116"/>
    </source>
</evidence>
<comment type="caution">
    <text evidence="12">The sequence shown here is derived from an EMBL/GenBank/DDBJ whole genome shotgun (WGS) entry which is preliminary data.</text>
</comment>
<evidence type="ECO:0000256" key="2">
    <source>
        <dbReference type="ARBA" id="ARBA00012274"/>
    </source>
</evidence>
<dbReference type="Pfam" id="PF03477">
    <property type="entry name" value="ATP-cone"/>
    <property type="match status" value="1"/>
</dbReference>
<keyword evidence="7 10" id="KW-0215">Deoxyribonucleotide synthesis</keyword>
<evidence type="ECO:0000256" key="4">
    <source>
        <dbReference type="ARBA" id="ARBA00022741"/>
    </source>
</evidence>
<evidence type="ECO:0000256" key="5">
    <source>
        <dbReference type="ARBA" id="ARBA00022840"/>
    </source>
</evidence>
<dbReference type="PROSITE" id="PS51161">
    <property type="entry name" value="ATP_CONE"/>
    <property type="match status" value="1"/>
</dbReference>
<dbReference type="PANTHER" id="PTHR11573:SF6">
    <property type="entry name" value="RIBONUCLEOSIDE-DIPHOSPHATE REDUCTASE LARGE SUBUNIT"/>
    <property type="match status" value="1"/>
</dbReference>
<dbReference type="InterPro" id="IPR013509">
    <property type="entry name" value="RNR_lsu_N"/>
</dbReference>
<dbReference type="Gene3D" id="3.20.70.20">
    <property type="match status" value="1"/>
</dbReference>
<dbReference type="UniPathway" id="UPA00326"/>
<dbReference type="Pfam" id="PF00317">
    <property type="entry name" value="Ribonuc_red_lgN"/>
    <property type="match status" value="1"/>
</dbReference>
<evidence type="ECO:0000313" key="13">
    <source>
        <dbReference type="Proteomes" id="UP000176855"/>
    </source>
</evidence>
<dbReference type="GO" id="GO:0009263">
    <property type="term" value="P:deoxyribonucleotide biosynthetic process"/>
    <property type="evidence" value="ECO:0007669"/>
    <property type="project" value="UniProtKB-KW"/>
</dbReference>
<dbReference type="PRINTS" id="PR01183">
    <property type="entry name" value="RIBORDTASEM1"/>
</dbReference>
<keyword evidence="3" id="KW-0021">Allosteric enzyme</keyword>
<dbReference type="InterPro" id="IPR008926">
    <property type="entry name" value="RNR_R1-su_N"/>
</dbReference>
<dbReference type="GO" id="GO:0004748">
    <property type="term" value="F:ribonucleoside-diphosphate reductase activity, thioredoxin disulfide as acceptor"/>
    <property type="evidence" value="ECO:0007669"/>
    <property type="project" value="UniProtKB-EC"/>
</dbReference>
<dbReference type="EMBL" id="MHOO01000009">
    <property type="protein sequence ID" value="OGZ64026.1"/>
    <property type="molecule type" value="Genomic_DNA"/>
</dbReference>
<dbReference type="InterPro" id="IPR039718">
    <property type="entry name" value="Rrm1"/>
</dbReference>
<dbReference type="InterPro" id="IPR013346">
    <property type="entry name" value="NrdE_NrdA_C"/>
</dbReference>
<dbReference type="SUPFAM" id="SSF51998">
    <property type="entry name" value="PFL-like glycyl radical enzymes"/>
    <property type="match status" value="1"/>
</dbReference>
<evidence type="ECO:0000256" key="10">
    <source>
        <dbReference type="RuleBase" id="RU003410"/>
    </source>
</evidence>
<dbReference type="SUPFAM" id="SSF48168">
    <property type="entry name" value="R1 subunit of ribonucleotide reductase, N-terminal domain"/>
    <property type="match status" value="1"/>
</dbReference>
<accession>A0A1G2HNG8</accession>
<proteinExistence type="inferred from homology"/>
<organism evidence="12 13">
    <name type="scientific">Candidatus Staskawiczbacteria bacterium RIFCSPHIGHO2_01_FULL_39_25</name>
    <dbReference type="NCBI Taxonomy" id="1802202"/>
    <lineage>
        <taxon>Bacteria</taxon>
        <taxon>Candidatus Staskawicziibacteriota</taxon>
    </lineage>
</organism>
<dbReference type="Pfam" id="PF02867">
    <property type="entry name" value="Ribonuc_red_lgC"/>
    <property type="match status" value="1"/>
</dbReference>
<evidence type="ECO:0000256" key="8">
    <source>
        <dbReference type="ARBA" id="ARBA00047754"/>
    </source>
</evidence>
<dbReference type="GO" id="GO:0005971">
    <property type="term" value="C:ribonucleoside-diphosphate reductase complex"/>
    <property type="evidence" value="ECO:0007669"/>
    <property type="project" value="TreeGrafter"/>
</dbReference>
<dbReference type="NCBIfam" id="TIGR02506">
    <property type="entry name" value="NrdE_NrdA"/>
    <property type="match status" value="1"/>
</dbReference>
<evidence type="ECO:0000256" key="6">
    <source>
        <dbReference type="ARBA" id="ARBA00023002"/>
    </source>
</evidence>
<dbReference type="PROSITE" id="PS00089">
    <property type="entry name" value="RIBORED_LARGE"/>
    <property type="match status" value="1"/>
</dbReference>
<comment type="function">
    <text evidence="10">Provides the precursors necessary for DNA synthesis. Catalyzes the biosynthesis of deoxyribonucleotides from the corresponding ribonucleotides.</text>
</comment>
<feature type="domain" description="ATP-cone" evidence="11">
    <location>
        <begin position="3"/>
        <end position="94"/>
    </location>
</feature>
<dbReference type="InterPro" id="IPR000788">
    <property type="entry name" value="RNR_lg_C"/>
</dbReference>
<dbReference type="STRING" id="1802202.A2730_02930"/>
<keyword evidence="5 9" id="KW-0067">ATP-binding</keyword>
<name>A0A1G2HNG8_9BACT</name>
<dbReference type="Proteomes" id="UP000176855">
    <property type="component" value="Unassembled WGS sequence"/>
</dbReference>
<dbReference type="PANTHER" id="PTHR11573">
    <property type="entry name" value="RIBONUCLEOSIDE-DIPHOSPHATE REDUCTASE LARGE CHAIN"/>
    <property type="match status" value="1"/>
</dbReference>
<dbReference type="NCBIfam" id="NF005101">
    <property type="entry name" value="PRK06539.1"/>
    <property type="match status" value="1"/>
</dbReference>
<dbReference type="AlphaFoldDB" id="A0A1G2HNG8"/>
<reference evidence="12 13" key="1">
    <citation type="journal article" date="2016" name="Nat. Commun.">
        <title>Thousands of microbial genomes shed light on interconnected biogeochemical processes in an aquifer system.</title>
        <authorList>
            <person name="Anantharaman K."/>
            <person name="Brown C.T."/>
            <person name="Hug L.A."/>
            <person name="Sharon I."/>
            <person name="Castelle C.J."/>
            <person name="Probst A.J."/>
            <person name="Thomas B.C."/>
            <person name="Singh A."/>
            <person name="Wilkins M.J."/>
            <person name="Karaoz U."/>
            <person name="Brodie E.L."/>
            <person name="Williams K.H."/>
            <person name="Hubbard S.S."/>
            <person name="Banfield J.F."/>
        </authorList>
    </citation>
    <scope>NUCLEOTIDE SEQUENCE [LARGE SCALE GENOMIC DNA]</scope>
</reference>
<gene>
    <name evidence="12" type="ORF">A2730_02930</name>
</gene>
<evidence type="ECO:0000256" key="9">
    <source>
        <dbReference type="PROSITE-ProRule" id="PRU00492"/>
    </source>
</evidence>
<comment type="catalytic activity">
    <reaction evidence="8 10">
        <text>a 2'-deoxyribonucleoside 5'-diphosphate + [thioredoxin]-disulfide + H2O = a ribonucleoside 5'-diphosphate + [thioredoxin]-dithiol</text>
        <dbReference type="Rhea" id="RHEA:23252"/>
        <dbReference type="Rhea" id="RHEA-COMP:10698"/>
        <dbReference type="Rhea" id="RHEA-COMP:10700"/>
        <dbReference type="ChEBI" id="CHEBI:15377"/>
        <dbReference type="ChEBI" id="CHEBI:29950"/>
        <dbReference type="ChEBI" id="CHEBI:50058"/>
        <dbReference type="ChEBI" id="CHEBI:57930"/>
        <dbReference type="ChEBI" id="CHEBI:73316"/>
        <dbReference type="EC" id="1.17.4.1"/>
    </reaction>
</comment>
<evidence type="ECO:0000256" key="1">
    <source>
        <dbReference type="ARBA" id="ARBA00010406"/>
    </source>
</evidence>
<dbReference type="GO" id="GO:0005524">
    <property type="term" value="F:ATP binding"/>
    <property type="evidence" value="ECO:0007669"/>
    <property type="project" value="UniProtKB-UniRule"/>
</dbReference>
<evidence type="ECO:0000256" key="3">
    <source>
        <dbReference type="ARBA" id="ARBA00022533"/>
    </source>
</evidence>